<dbReference type="OrthoDB" id="6516871at2759"/>
<keyword evidence="5" id="KW-1185">Reference proteome</keyword>
<feature type="compositionally biased region" description="Polar residues" evidence="1">
    <location>
        <begin position="174"/>
        <end position="183"/>
    </location>
</feature>
<organism evidence="3">
    <name type="scientific">Sarcoptes scabiei</name>
    <name type="common">Itch mite</name>
    <name type="synonym">Acarus scabiei</name>
    <dbReference type="NCBI Taxonomy" id="52283"/>
    <lineage>
        <taxon>Eukaryota</taxon>
        <taxon>Metazoa</taxon>
        <taxon>Ecdysozoa</taxon>
        <taxon>Arthropoda</taxon>
        <taxon>Chelicerata</taxon>
        <taxon>Arachnida</taxon>
        <taxon>Acari</taxon>
        <taxon>Acariformes</taxon>
        <taxon>Sarcoptiformes</taxon>
        <taxon>Astigmata</taxon>
        <taxon>Psoroptidia</taxon>
        <taxon>Sarcoptoidea</taxon>
        <taxon>Sarcoptidae</taxon>
        <taxon>Sarcoptinae</taxon>
        <taxon>Sarcoptes</taxon>
    </lineage>
</organism>
<reference evidence="3" key="2">
    <citation type="submission" date="2020-01" db="EMBL/GenBank/DDBJ databases">
        <authorList>
            <person name="Korhonen P.K.K."/>
            <person name="Guangxu M.G."/>
            <person name="Wang T.W."/>
            <person name="Stroehlein A.J.S."/>
            <person name="Young N.D."/>
            <person name="Ang C.-S.A."/>
            <person name="Fernando D.W.F."/>
            <person name="Lu H.L."/>
            <person name="Taylor S.T."/>
            <person name="Ehtesham M.E.M."/>
            <person name="Najaraj S.H.N."/>
            <person name="Harsha G.H.G."/>
            <person name="Madugundu A.M."/>
            <person name="Renuse S.R."/>
            <person name="Holt D.H."/>
            <person name="Pandey A.P."/>
            <person name="Papenfuss A.P."/>
            <person name="Gasser R.B.G."/>
            <person name="Fischer K.F."/>
        </authorList>
    </citation>
    <scope>NUCLEOTIDE SEQUENCE</scope>
    <source>
        <strain evidence="3">SSS_KF_BRIS2020</strain>
    </source>
</reference>
<evidence type="ECO:0000313" key="4">
    <source>
        <dbReference type="EnsemblMetazoa" id="KAF7492055.1"/>
    </source>
</evidence>
<feature type="compositionally biased region" description="Basic residues" evidence="1">
    <location>
        <begin position="130"/>
        <end position="142"/>
    </location>
</feature>
<dbReference type="EnsemblMetazoa" id="SSS_2507s_mrna">
    <property type="protein sequence ID" value="KAF7492055.1"/>
    <property type="gene ID" value="SSS_2507"/>
</dbReference>
<feature type="signal peptide" evidence="2">
    <location>
        <begin position="1"/>
        <end position="18"/>
    </location>
</feature>
<dbReference type="AlphaFoldDB" id="A0A834R7V3"/>
<reference evidence="4" key="3">
    <citation type="submission" date="2022-06" db="UniProtKB">
        <authorList>
            <consortium name="EnsemblMetazoa"/>
        </authorList>
    </citation>
    <scope>IDENTIFICATION</scope>
</reference>
<dbReference type="Proteomes" id="UP000070412">
    <property type="component" value="Unassembled WGS sequence"/>
</dbReference>
<reference evidence="5" key="1">
    <citation type="journal article" date="2020" name="PLoS Negl. Trop. Dis.">
        <title>High-quality nuclear genome for Sarcoptes scabiei-A critical resource for a neglected parasite.</title>
        <authorList>
            <person name="Korhonen P.K."/>
            <person name="Gasser R.B."/>
            <person name="Ma G."/>
            <person name="Wang T."/>
            <person name="Stroehlein A.J."/>
            <person name="Young N.D."/>
            <person name="Ang C.S."/>
            <person name="Fernando D.D."/>
            <person name="Lu H.C."/>
            <person name="Taylor S."/>
            <person name="Reynolds S.L."/>
            <person name="Mofiz E."/>
            <person name="Najaraj S.H."/>
            <person name="Gowda H."/>
            <person name="Madugundu A."/>
            <person name="Renuse S."/>
            <person name="Holt D."/>
            <person name="Pandey A."/>
            <person name="Papenfuss A.T."/>
            <person name="Fischer K."/>
        </authorList>
    </citation>
    <scope>NUCLEOTIDE SEQUENCE [LARGE SCALE GENOMIC DNA]</scope>
</reference>
<evidence type="ECO:0000256" key="1">
    <source>
        <dbReference type="SAM" id="MobiDB-lite"/>
    </source>
</evidence>
<evidence type="ECO:0000313" key="3">
    <source>
        <dbReference type="EMBL" id="KAF7492055.1"/>
    </source>
</evidence>
<protein>
    <submittedName>
        <fullName evidence="3 4">Uncharacterized protein</fullName>
    </submittedName>
</protein>
<keyword evidence="2" id="KW-0732">Signal</keyword>
<feature type="region of interest" description="Disordered" evidence="1">
    <location>
        <begin position="121"/>
        <end position="222"/>
    </location>
</feature>
<name>A0A834R7V3_SARSC</name>
<feature type="compositionally biased region" description="Polar residues" evidence="1">
    <location>
        <begin position="190"/>
        <end position="218"/>
    </location>
</feature>
<accession>A0A834R7V3</accession>
<feature type="chain" id="PRO_5038316081" evidence="2">
    <location>
        <begin position="19"/>
        <end position="421"/>
    </location>
</feature>
<evidence type="ECO:0000313" key="5">
    <source>
        <dbReference type="Proteomes" id="UP000070412"/>
    </source>
</evidence>
<sequence length="421" mass="48196">MKSELILIILSMIVVAIAEFSPIQQSSLVNRLDGSSMRVHSRSKRGLSSFFKRFWSIRKKVPIIPFQQTFPLMNLGQDYLFSQASSMLPFYNFNQVSSQIGQQLFPSFVKQIGQNFIDIGDQQQQQQSKHYLHPHHHFHHQQHHDPSMEYQGQNQYHQAGYHPSRPKYYRPPVNNLQYPQQYGPNEDDSIQQSQPVPSGVSDNENEQKTAQSDESVSKPSYYYPTLSSQQSQVQYQYSPEMIGTSPYTFHENPSQMNTFKSRPYGSNPGTLDVHKVLDQFIRSAGLSPKGDHDNVYNGNSDEKALSVKKLYTYPFYFSSSGDRPTSIRRHSNDEYDADKQQFYPEIALGNSIPSSSNSLKSNQNSWQKSSKIKMDYITKPMKVAPENGNEDETIFIARNAAALQDFLNAKKSSKSIVNDEK</sequence>
<gene>
    <name evidence="3" type="ORF">SSS_2507</name>
</gene>
<dbReference type="EMBL" id="WVUK01000057">
    <property type="protein sequence ID" value="KAF7492055.1"/>
    <property type="molecule type" value="Genomic_DNA"/>
</dbReference>
<evidence type="ECO:0000256" key="2">
    <source>
        <dbReference type="SAM" id="SignalP"/>
    </source>
</evidence>
<proteinExistence type="predicted"/>